<evidence type="ECO:0000313" key="2">
    <source>
        <dbReference type="EMBL" id="KRG58062.1"/>
    </source>
</evidence>
<dbReference type="Proteomes" id="UP000050902">
    <property type="component" value="Unassembled WGS sequence"/>
</dbReference>
<reference evidence="2 3" key="1">
    <citation type="submission" date="2015-05" db="EMBL/GenBank/DDBJ databases">
        <title>Genome sequencing and analysis of members of genus Stenotrophomonas.</title>
        <authorList>
            <person name="Patil P.P."/>
            <person name="Midha S."/>
            <person name="Patil P.B."/>
        </authorList>
    </citation>
    <scope>NUCLEOTIDE SEQUENCE [LARGE SCALE GENOMIC DNA]</scope>
    <source>
        <strain evidence="2 3">DSM 12575</strain>
    </source>
</reference>
<accession>A0ABR5NKR8</accession>
<organism evidence="2 3">
    <name type="scientific">Stenotrophomonas nitritireducens</name>
    <dbReference type="NCBI Taxonomy" id="83617"/>
    <lineage>
        <taxon>Bacteria</taxon>
        <taxon>Pseudomonadati</taxon>
        <taxon>Pseudomonadota</taxon>
        <taxon>Gammaproteobacteria</taxon>
        <taxon>Lysobacterales</taxon>
        <taxon>Lysobacteraceae</taxon>
        <taxon>Stenotrophomonas</taxon>
    </lineage>
</organism>
<proteinExistence type="predicted"/>
<dbReference type="RefSeq" id="WP_055764171.1">
    <property type="nucleotide sequence ID" value="NZ_LDJG01000010.1"/>
</dbReference>
<keyword evidence="3" id="KW-1185">Reference proteome</keyword>
<keyword evidence="1" id="KW-0732">Signal</keyword>
<comment type="caution">
    <text evidence="2">The sequence shown here is derived from an EMBL/GenBank/DDBJ whole genome shotgun (WGS) entry which is preliminary data.</text>
</comment>
<gene>
    <name evidence="2" type="ORF">ABB22_07955</name>
</gene>
<protein>
    <submittedName>
        <fullName evidence="2">Uncharacterized protein</fullName>
    </submittedName>
</protein>
<dbReference type="EMBL" id="LDJG01000010">
    <property type="protein sequence ID" value="KRG58062.1"/>
    <property type="molecule type" value="Genomic_DNA"/>
</dbReference>
<feature type="signal peptide" evidence="1">
    <location>
        <begin position="1"/>
        <end position="22"/>
    </location>
</feature>
<feature type="chain" id="PRO_5046343357" evidence="1">
    <location>
        <begin position="23"/>
        <end position="155"/>
    </location>
</feature>
<name>A0ABR5NKR8_9GAMM</name>
<sequence>MSVRAWPPLLAALGMAAANAGAADVDLAKALPERSAGFAWQGRTVAQVLPLAGIERLVLLKAVTSAPAALDMRNLRRMLHDAAAMPMQAPGDDERQPLQAGGPDTIWEAVLLMRDGGVFGLAVRPGGTQDHRHRGCLSGADGQRGCFDIPAVAPG</sequence>
<evidence type="ECO:0000313" key="3">
    <source>
        <dbReference type="Proteomes" id="UP000050902"/>
    </source>
</evidence>
<evidence type="ECO:0000256" key="1">
    <source>
        <dbReference type="SAM" id="SignalP"/>
    </source>
</evidence>